<gene>
    <name evidence="2" type="ORF">DDE20_02935</name>
</gene>
<protein>
    <recommendedName>
        <fullName evidence="4">DUF304 domain-containing protein</fullName>
    </recommendedName>
</protein>
<dbReference type="AlphaFoldDB" id="A0A2T8HYJ7"/>
<comment type="caution">
    <text evidence="2">The sequence shown here is derived from an EMBL/GenBank/DDBJ whole genome shotgun (WGS) entry which is preliminary data.</text>
</comment>
<feature type="transmembrane region" description="Helical" evidence="1">
    <location>
        <begin position="32"/>
        <end position="50"/>
    </location>
</feature>
<organism evidence="2 3">
    <name type="scientific">Pararhodobacter oceanensis</name>
    <dbReference type="NCBI Taxonomy" id="2172121"/>
    <lineage>
        <taxon>Bacteria</taxon>
        <taxon>Pseudomonadati</taxon>
        <taxon>Pseudomonadota</taxon>
        <taxon>Alphaproteobacteria</taxon>
        <taxon>Rhodobacterales</taxon>
        <taxon>Paracoccaceae</taxon>
        <taxon>Pararhodobacter</taxon>
    </lineage>
</organism>
<keyword evidence="1" id="KW-0472">Membrane</keyword>
<keyword evidence="1" id="KW-1133">Transmembrane helix</keyword>
<evidence type="ECO:0000313" key="3">
    <source>
        <dbReference type="Proteomes" id="UP000245911"/>
    </source>
</evidence>
<evidence type="ECO:0008006" key="4">
    <source>
        <dbReference type="Google" id="ProtNLM"/>
    </source>
</evidence>
<accession>A0A2T8HYJ7</accession>
<sequence>MTNTAPQSAQLDSGETEIAVFRVDKTRYWRDHGIMALVLMALAGAVLWAIDSPYPAIGSLGAILAVALRAAYLASEAFALRWTLTNRRLILPGGQRALQLLEIETARILLGDVQVITLSGDKHLLKHLGDARGVITQILTARDKRARRASG</sequence>
<keyword evidence="1" id="KW-0812">Transmembrane</keyword>
<evidence type="ECO:0000256" key="1">
    <source>
        <dbReference type="SAM" id="Phobius"/>
    </source>
</evidence>
<dbReference type="EMBL" id="QDKM01000001">
    <property type="protein sequence ID" value="PVH30506.1"/>
    <property type="molecule type" value="Genomic_DNA"/>
</dbReference>
<dbReference type="RefSeq" id="WP_116556925.1">
    <property type="nucleotide sequence ID" value="NZ_QDKM01000001.1"/>
</dbReference>
<evidence type="ECO:0000313" key="2">
    <source>
        <dbReference type="EMBL" id="PVH30506.1"/>
    </source>
</evidence>
<dbReference type="Proteomes" id="UP000245911">
    <property type="component" value="Unassembled WGS sequence"/>
</dbReference>
<reference evidence="2 3" key="1">
    <citation type="submission" date="2018-04" db="EMBL/GenBank/DDBJ databases">
        <title>Pararhodobacter oceanense sp. nov., isolated from marine intertidal sediment.</title>
        <authorList>
            <person name="Wang X.-L."/>
            <person name="Du Z.-J."/>
        </authorList>
    </citation>
    <scope>NUCLEOTIDE SEQUENCE [LARGE SCALE GENOMIC DNA]</scope>
    <source>
        <strain evidence="2 3">AM505</strain>
    </source>
</reference>
<dbReference type="OrthoDB" id="7861868at2"/>
<keyword evidence="3" id="KW-1185">Reference proteome</keyword>
<name>A0A2T8HYJ7_9RHOB</name>
<proteinExistence type="predicted"/>
<feature type="transmembrane region" description="Helical" evidence="1">
    <location>
        <begin position="56"/>
        <end position="80"/>
    </location>
</feature>